<dbReference type="Pfam" id="PF01225">
    <property type="entry name" value="Mur_ligase"/>
    <property type="match status" value="1"/>
</dbReference>
<evidence type="ECO:0000256" key="6">
    <source>
        <dbReference type="ARBA" id="ARBA00022840"/>
    </source>
</evidence>
<evidence type="ECO:0000256" key="16">
    <source>
        <dbReference type="ARBA" id="ARBA00081560"/>
    </source>
</evidence>
<dbReference type="InterPro" id="IPR018109">
    <property type="entry name" value="Folylpolyglutamate_synth_CS"/>
</dbReference>
<feature type="binding site" evidence="17">
    <location>
        <position position="475"/>
    </location>
    <ligand>
        <name>meso-2,6-diaminopimelate</name>
        <dbReference type="ChEBI" id="CHEBI:57791"/>
    </ligand>
</feature>
<dbReference type="Pfam" id="PF08245">
    <property type="entry name" value="Mur_ligase_M"/>
    <property type="match status" value="1"/>
</dbReference>
<evidence type="ECO:0000259" key="20">
    <source>
        <dbReference type="Pfam" id="PF02875"/>
    </source>
</evidence>
<dbReference type="NCBIfam" id="NF001124">
    <property type="entry name" value="PRK00139.1-2"/>
    <property type="match status" value="1"/>
</dbReference>
<name>A0A6S6M288_9BACT</name>
<evidence type="ECO:0000256" key="18">
    <source>
        <dbReference type="RuleBase" id="RU004135"/>
    </source>
</evidence>
<feature type="binding site" evidence="17">
    <location>
        <position position="186"/>
    </location>
    <ligand>
        <name>UDP-N-acetyl-alpha-D-muramoyl-L-alanyl-D-glutamate</name>
        <dbReference type="ChEBI" id="CHEBI:83900"/>
    </ligand>
</feature>
<protein>
    <recommendedName>
        <fullName evidence="13 17">UDP-N-acetylmuramoyl-L-alanyl-D-glutamate--2,6-diaminopimelate ligase</fullName>
        <ecNumber evidence="12 17">6.3.2.13</ecNumber>
    </recommendedName>
    <alternativeName>
        <fullName evidence="14 17">Meso-A2pm-adding enzyme</fullName>
    </alternativeName>
    <alternativeName>
        <fullName evidence="15 17">Meso-diaminopimelate-adding enzyme</fullName>
    </alternativeName>
    <alternativeName>
        <fullName evidence="16 17">UDP-MurNAc-L-Ala-D-Glu:meso-diaminopimelate ligase</fullName>
    </alternativeName>
    <alternativeName>
        <fullName evidence="17">UDP-MurNAc-tripeptide synthetase</fullName>
    </alternativeName>
    <alternativeName>
        <fullName evidence="17">UDP-N-acetylmuramyl-tripeptide synthetase</fullName>
    </alternativeName>
</protein>
<dbReference type="KEGG" id="gbn:GEOBRER4_04840"/>
<feature type="binding site" evidence="17">
    <location>
        <position position="479"/>
    </location>
    <ligand>
        <name>meso-2,6-diaminopimelate</name>
        <dbReference type="ChEBI" id="CHEBI:57791"/>
    </ligand>
</feature>
<dbReference type="InterPro" id="IPR036615">
    <property type="entry name" value="Mur_ligase_C_dom_sf"/>
</dbReference>
<dbReference type="GO" id="GO:0005524">
    <property type="term" value="F:ATP binding"/>
    <property type="evidence" value="ECO:0007669"/>
    <property type="project" value="UniProtKB-UniRule"/>
</dbReference>
<organism evidence="22 23">
    <name type="scientific">Citrifermentans bremense</name>
    <dbReference type="NCBI Taxonomy" id="60035"/>
    <lineage>
        <taxon>Bacteria</taxon>
        <taxon>Pseudomonadati</taxon>
        <taxon>Thermodesulfobacteriota</taxon>
        <taxon>Desulfuromonadia</taxon>
        <taxon>Geobacterales</taxon>
        <taxon>Geobacteraceae</taxon>
        <taxon>Citrifermentans</taxon>
    </lineage>
</organism>
<comment type="cofactor">
    <cofactor evidence="17">
        <name>Mg(2+)</name>
        <dbReference type="ChEBI" id="CHEBI:18420"/>
    </cofactor>
</comment>
<feature type="binding site" evidence="17">
    <location>
        <position position="150"/>
    </location>
    <ligand>
        <name>UDP-N-acetyl-alpha-D-muramoyl-L-alanyl-D-glutamate</name>
        <dbReference type="ChEBI" id="CHEBI:83900"/>
    </ligand>
</feature>
<dbReference type="SUPFAM" id="SSF53244">
    <property type="entry name" value="MurD-like peptide ligases, peptide-binding domain"/>
    <property type="match status" value="1"/>
</dbReference>
<evidence type="ECO:0000256" key="4">
    <source>
        <dbReference type="ARBA" id="ARBA00022618"/>
    </source>
</evidence>
<comment type="catalytic activity">
    <reaction evidence="11 17">
        <text>UDP-N-acetyl-alpha-D-muramoyl-L-alanyl-D-glutamate + meso-2,6-diaminopimelate + ATP = UDP-N-acetyl-alpha-D-muramoyl-L-alanyl-gamma-D-glutamyl-meso-2,6-diaminopimelate + ADP + phosphate + H(+)</text>
        <dbReference type="Rhea" id="RHEA:23676"/>
        <dbReference type="ChEBI" id="CHEBI:15378"/>
        <dbReference type="ChEBI" id="CHEBI:30616"/>
        <dbReference type="ChEBI" id="CHEBI:43474"/>
        <dbReference type="ChEBI" id="CHEBI:57791"/>
        <dbReference type="ChEBI" id="CHEBI:83900"/>
        <dbReference type="ChEBI" id="CHEBI:83905"/>
        <dbReference type="ChEBI" id="CHEBI:456216"/>
        <dbReference type="EC" id="6.3.2.13"/>
    </reaction>
</comment>
<feature type="short sequence motif" description="Meso-diaminopimelate recognition motif" evidence="17">
    <location>
        <begin position="408"/>
        <end position="411"/>
    </location>
</feature>
<dbReference type="GO" id="GO:0005737">
    <property type="term" value="C:cytoplasm"/>
    <property type="evidence" value="ECO:0007669"/>
    <property type="project" value="UniProtKB-SubCell"/>
</dbReference>
<dbReference type="NCBIfam" id="TIGR01085">
    <property type="entry name" value="murE"/>
    <property type="match status" value="1"/>
</dbReference>
<dbReference type="PROSITE" id="PS01011">
    <property type="entry name" value="FOLYLPOLYGLU_SYNT_1"/>
    <property type="match status" value="1"/>
</dbReference>
<feature type="modified residue" description="N6-carboxylysine" evidence="17">
    <location>
        <position position="218"/>
    </location>
</feature>
<keyword evidence="17" id="KW-0460">Magnesium</keyword>
<dbReference type="GO" id="GO:0071555">
    <property type="term" value="P:cell wall organization"/>
    <property type="evidence" value="ECO:0007669"/>
    <property type="project" value="UniProtKB-KW"/>
</dbReference>
<evidence type="ECO:0000259" key="19">
    <source>
        <dbReference type="Pfam" id="PF01225"/>
    </source>
</evidence>
<feature type="binding site" evidence="17">
    <location>
        <position position="178"/>
    </location>
    <ligand>
        <name>UDP-N-acetyl-alpha-D-muramoyl-L-alanyl-D-glutamate</name>
        <dbReference type="ChEBI" id="CHEBI:83900"/>
    </ligand>
</feature>
<dbReference type="InterPro" id="IPR035911">
    <property type="entry name" value="MurE/MurF_N"/>
</dbReference>
<evidence type="ECO:0000256" key="2">
    <source>
        <dbReference type="ARBA" id="ARBA00022490"/>
    </source>
</evidence>
<proteinExistence type="inferred from homology"/>
<evidence type="ECO:0000256" key="9">
    <source>
        <dbReference type="ARBA" id="ARBA00023306"/>
    </source>
</evidence>
<dbReference type="NCBIfam" id="NF001126">
    <property type="entry name" value="PRK00139.1-4"/>
    <property type="match status" value="1"/>
</dbReference>
<evidence type="ECO:0000256" key="17">
    <source>
        <dbReference type="HAMAP-Rule" id="MF_00208"/>
    </source>
</evidence>
<dbReference type="RefSeq" id="WP_185244090.1">
    <property type="nucleotide sequence ID" value="NZ_AP023213.1"/>
</dbReference>
<keyword evidence="4 17" id="KW-0132">Cell division</keyword>
<evidence type="ECO:0000256" key="7">
    <source>
        <dbReference type="ARBA" id="ARBA00022960"/>
    </source>
</evidence>
<keyword evidence="10 17" id="KW-0961">Cell wall biogenesis/degradation</keyword>
<keyword evidence="7 17" id="KW-0133">Cell shape</keyword>
<dbReference type="GO" id="GO:0004326">
    <property type="term" value="F:tetrahydrofolylpolyglutamate synthase activity"/>
    <property type="evidence" value="ECO:0007669"/>
    <property type="project" value="InterPro"/>
</dbReference>
<dbReference type="AlphaFoldDB" id="A0A6S6M288"/>
<reference evidence="22 23" key="1">
    <citation type="submission" date="2020-06" db="EMBL/GenBank/DDBJ databases">
        <title>Interaction of electrochemicaly active bacteria, Geobacter bremensis R4 on different carbon anode.</title>
        <authorList>
            <person name="Meng L."/>
            <person name="Yoshida N."/>
        </authorList>
    </citation>
    <scope>NUCLEOTIDE SEQUENCE [LARGE SCALE GENOMIC DNA]</scope>
    <source>
        <strain evidence="22 23">R4</strain>
    </source>
</reference>
<evidence type="ECO:0000256" key="1">
    <source>
        <dbReference type="ARBA" id="ARBA00005898"/>
    </source>
</evidence>
<dbReference type="Gene3D" id="3.40.1190.10">
    <property type="entry name" value="Mur-like, catalytic domain"/>
    <property type="match status" value="1"/>
</dbReference>
<feature type="binding site" evidence="17">
    <location>
        <position position="30"/>
    </location>
    <ligand>
        <name>UDP-N-acetyl-alpha-D-muramoyl-L-alanyl-D-glutamate</name>
        <dbReference type="ChEBI" id="CHEBI:83900"/>
    </ligand>
</feature>
<dbReference type="SUPFAM" id="SSF53623">
    <property type="entry name" value="MurD-like peptide ligases, catalytic domain"/>
    <property type="match status" value="1"/>
</dbReference>
<comment type="pathway">
    <text evidence="17 18">Cell wall biogenesis; peptidoglycan biosynthesis.</text>
</comment>
<evidence type="ECO:0000259" key="21">
    <source>
        <dbReference type="Pfam" id="PF08245"/>
    </source>
</evidence>
<dbReference type="PANTHER" id="PTHR23135">
    <property type="entry name" value="MUR LIGASE FAMILY MEMBER"/>
    <property type="match status" value="1"/>
</dbReference>
<dbReference type="UniPathway" id="UPA00219"/>
<dbReference type="GO" id="GO:0051301">
    <property type="term" value="P:cell division"/>
    <property type="evidence" value="ECO:0007669"/>
    <property type="project" value="UniProtKB-KW"/>
</dbReference>
<dbReference type="GO" id="GO:0008360">
    <property type="term" value="P:regulation of cell shape"/>
    <property type="evidence" value="ECO:0007669"/>
    <property type="project" value="UniProtKB-KW"/>
</dbReference>
<keyword evidence="6 17" id="KW-0067">ATP-binding</keyword>
<dbReference type="FunFam" id="3.90.190.20:FF:000006">
    <property type="entry name" value="UDP-N-acetylmuramoyl-L-alanyl-D-glutamate--2,6-diaminopimelate ligase"/>
    <property type="match status" value="1"/>
</dbReference>
<comment type="caution">
    <text evidence="17">Lacks conserved residue(s) required for the propagation of feature annotation.</text>
</comment>
<dbReference type="GO" id="GO:0000287">
    <property type="term" value="F:magnesium ion binding"/>
    <property type="evidence" value="ECO:0007669"/>
    <property type="project" value="UniProtKB-UniRule"/>
</dbReference>
<dbReference type="GO" id="GO:0008765">
    <property type="term" value="F:UDP-N-acetylmuramoylalanyl-D-glutamate-2,6-diaminopimelate ligase activity"/>
    <property type="evidence" value="ECO:0007669"/>
    <property type="project" value="UniProtKB-UniRule"/>
</dbReference>
<dbReference type="GO" id="GO:0009252">
    <property type="term" value="P:peptidoglycan biosynthetic process"/>
    <property type="evidence" value="ECO:0007669"/>
    <property type="project" value="UniProtKB-UniRule"/>
</dbReference>
<comment type="subcellular location">
    <subcellularLocation>
        <location evidence="17 18">Cytoplasm</location>
    </subcellularLocation>
</comment>
<keyword evidence="2 17" id="KW-0963">Cytoplasm</keyword>
<evidence type="ECO:0000256" key="11">
    <source>
        <dbReference type="ARBA" id="ARBA00050251"/>
    </source>
</evidence>
<dbReference type="InterPro" id="IPR013221">
    <property type="entry name" value="Mur_ligase_cen"/>
</dbReference>
<gene>
    <name evidence="17" type="primary">murE</name>
    <name evidence="22" type="ORF">GEOBRER4_n0500</name>
</gene>
<dbReference type="SUPFAM" id="SSF63418">
    <property type="entry name" value="MurE/MurF N-terminal domain"/>
    <property type="match status" value="1"/>
</dbReference>
<keyword evidence="9 17" id="KW-0131">Cell cycle</keyword>
<dbReference type="Gene3D" id="3.90.190.20">
    <property type="entry name" value="Mur ligase, C-terminal domain"/>
    <property type="match status" value="1"/>
</dbReference>
<evidence type="ECO:0000256" key="10">
    <source>
        <dbReference type="ARBA" id="ARBA00023316"/>
    </source>
</evidence>
<feature type="binding site" evidence="17">
    <location>
        <position position="384"/>
    </location>
    <ligand>
        <name>meso-2,6-diaminopimelate</name>
        <dbReference type="ChEBI" id="CHEBI:57791"/>
    </ligand>
</feature>
<evidence type="ECO:0000313" key="23">
    <source>
        <dbReference type="Proteomes" id="UP000515472"/>
    </source>
</evidence>
<feature type="binding site" evidence="17">
    <location>
        <begin position="151"/>
        <end position="152"/>
    </location>
    <ligand>
        <name>UDP-N-acetyl-alpha-D-muramoyl-L-alanyl-D-glutamate</name>
        <dbReference type="ChEBI" id="CHEBI:83900"/>
    </ligand>
</feature>
<accession>A0A6S6M288</accession>
<comment type="function">
    <text evidence="17">Catalyzes the addition of meso-diaminopimelic acid to the nucleotide precursor UDP-N-acetylmuramoyl-L-alanyl-D-glutamate (UMAG) in the biosynthesis of bacterial cell-wall peptidoglycan.</text>
</comment>
<evidence type="ECO:0000256" key="3">
    <source>
        <dbReference type="ARBA" id="ARBA00022598"/>
    </source>
</evidence>
<dbReference type="PANTHER" id="PTHR23135:SF4">
    <property type="entry name" value="UDP-N-ACETYLMURAMOYL-L-ALANYL-D-GLUTAMATE--2,6-DIAMINOPIMELATE LIGASE MURE HOMOLOG, CHLOROPLASTIC"/>
    <property type="match status" value="1"/>
</dbReference>
<feature type="domain" description="Mur ligase N-terminal catalytic" evidence="19">
    <location>
        <begin position="22"/>
        <end position="95"/>
    </location>
</feature>
<evidence type="ECO:0000313" key="22">
    <source>
        <dbReference type="EMBL" id="BCG45734.1"/>
    </source>
</evidence>
<dbReference type="EMBL" id="AP023213">
    <property type="protein sequence ID" value="BCG45734.1"/>
    <property type="molecule type" value="Genomic_DNA"/>
</dbReference>
<dbReference type="InterPro" id="IPR004101">
    <property type="entry name" value="Mur_ligase_C"/>
</dbReference>
<feature type="binding site" evidence="17">
    <location>
        <begin position="109"/>
        <end position="115"/>
    </location>
    <ligand>
        <name>ATP</name>
        <dbReference type="ChEBI" id="CHEBI:30616"/>
    </ligand>
</feature>
<dbReference type="EC" id="6.3.2.13" evidence="12 17"/>
<dbReference type="Proteomes" id="UP000515472">
    <property type="component" value="Chromosome"/>
</dbReference>
<keyword evidence="8 17" id="KW-0573">Peptidoglycan synthesis</keyword>
<feature type="domain" description="Mur ligase central" evidence="21">
    <location>
        <begin position="107"/>
        <end position="312"/>
    </location>
</feature>
<keyword evidence="3 17" id="KW-0436">Ligase</keyword>
<dbReference type="Pfam" id="PF02875">
    <property type="entry name" value="Mur_ligase_C"/>
    <property type="match status" value="1"/>
</dbReference>
<comment type="PTM">
    <text evidence="17">Carboxylation is probably crucial for Mg(2+) binding and, consequently, for the gamma-phosphate positioning of ATP.</text>
</comment>
<evidence type="ECO:0000256" key="13">
    <source>
        <dbReference type="ARBA" id="ARBA00072883"/>
    </source>
</evidence>
<keyword evidence="23" id="KW-1185">Reference proteome</keyword>
<evidence type="ECO:0000256" key="14">
    <source>
        <dbReference type="ARBA" id="ARBA00075482"/>
    </source>
</evidence>
<keyword evidence="5 17" id="KW-0547">Nucleotide-binding</keyword>
<dbReference type="InterPro" id="IPR005761">
    <property type="entry name" value="UDP-N-AcMur-Glu-dNH2Pim_ligase"/>
</dbReference>
<sequence>MKLAQLLECLAASEVSGDAGVEIKSLCYDSRKVAPGALFFALRGVKSDGTEFVEAAVKGGAVAIVADRPCACAGVTVVTVPDARLAMSLMAAAFYGTPTRGIPVVGITGTNGKTTTTYLVEGIMEKAGVPAAVLGTISYRFAATDIPAPNTTPESVDLQRILRELVDLGARGAVMEVSSHSLEQRRADGCLFDVALFTNLTRDHLDYHLDMESYFNSKLRLFTDLLTPSAEKPLRRAVVNLDDPFGPRIAEQASAPVLTYSLTGKADIRVAETEFSVDGIRCRIETPVGEISLASELLGRFNLYNILAAVGAGLALGYSKEAIRAGIEGHKRVPGRLERVESEEGITVLVDYAHTGDALENVLATISELKTDRIITIFGCGGDRDKGKRPVMGEIAARYSDLAVITSDNPRTEDPQAILEDVRAGILPLGLREYSLEELAAGLHEKGFATIESRRAAIRAALLAARPGDIVLLAGKGHEDYQIVGTEKFHFDDREEAAAALKLRGQ</sequence>
<comment type="similarity">
    <text evidence="1 17">Belongs to the MurCDEF family. MurE subfamily.</text>
</comment>
<dbReference type="HAMAP" id="MF_00208">
    <property type="entry name" value="MurE"/>
    <property type="match status" value="1"/>
</dbReference>
<feature type="binding site" evidence="17">
    <location>
        <position position="184"/>
    </location>
    <ligand>
        <name>UDP-N-acetyl-alpha-D-muramoyl-L-alanyl-D-glutamate</name>
        <dbReference type="ChEBI" id="CHEBI:83900"/>
    </ligand>
</feature>
<dbReference type="InterPro" id="IPR036565">
    <property type="entry name" value="Mur-like_cat_sf"/>
</dbReference>
<evidence type="ECO:0000256" key="12">
    <source>
        <dbReference type="ARBA" id="ARBA00066633"/>
    </source>
</evidence>
<evidence type="ECO:0000256" key="5">
    <source>
        <dbReference type="ARBA" id="ARBA00022741"/>
    </source>
</evidence>
<evidence type="ECO:0000256" key="8">
    <source>
        <dbReference type="ARBA" id="ARBA00022984"/>
    </source>
</evidence>
<evidence type="ECO:0000256" key="15">
    <source>
        <dbReference type="ARBA" id="ARBA00076158"/>
    </source>
</evidence>
<feature type="binding site" evidence="17">
    <location>
        <begin position="408"/>
        <end position="411"/>
    </location>
    <ligand>
        <name>meso-2,6-diaminopimelate</name>
        <dbReference type="ChEBI" id="CHEBI:57791"/>
    </ligand>
</feature>
<dbReference type="InterPro" id="IPR000713">
    <property type="entry name" value="Mur_ligase_N"/>
</dbReference>
<feature type="domain" description="Mur ligase C-terminal" evidence="20">
    <location>
        <begin position="335"/>
        <end position="477"/>
    </location>
</feature>
<dbReference type="Gene3D" id="3.40.1390.10">
    <property type="entry name" value="MurE/MurF, N-terminal domain"/>
    <property type="match status" value="1"/>
</dbReference>